<dbReference type="Proteomes" id="UP000002071">
    <property type="component" value="Chromosome"/>
</dbReference>
<dbReference type="KEGG" id="hut:Huta_2803"/>
<dbReference type="Pfam" id="PF14344">
    <property type="entry name" value="DUF4397"/>
    <property type="match status" value="3"/>
</dbReference>
<evidence type="ECO:0000313" key="3">
    <source>
        <dbReference type="EMBL" id="ACV12964.1"/>
    </source>
</evidence>
<dbReference type="EMBL" id="CP001687">
    <property type="protein sequence ID" value="ACV12964.1"/>
    <property type="molecule type" value="Genomic_DNA"/>
</dbReference>
<gene>
    <name evidence="3" type="ordered locus">Huta_2803</name>
</gene>
<dbReference type="STRING" id="519442.Huta_2803"/>
<keyword evidence="4" id="KW-1185">Reference proteome</keyword>
<evidence type="ECO:0000259" key="2">
    <source>
        <dbReference type="Pfam" id="PF14344"/>
    </source>
</evidence>
<protein>
    <recommendedName>
        <fullName evidence="2">DUF4397 domain-containing protein</fullName>
    </recommendedName>
</protein>
<feature type="compositionally biased region" description="Acidic residues" evidence="1">
    <location>
        <begin position="38"/>
        <end position="49"/>
    </location>
</feature>
<accession>C7NR51</accession>
<name>C7NR51_HALUD</name>
<dbReference type="HOGENOM" id="CLU_023664_0_0_2"/>
<evidence type="ECO:0000256" key="1">
    <source>
        <dbReference type="SAM" id="MobiDB-lite"/>
    </source>
</evidence>
<dbReference type="AlphaFoldDB" id="C7NR51"/>
<proteinExistence type="predicted"/>
<evidence type="ECO:0000313" key="4">
    <source>
        <dbReference type="Proteomes" id="UP000002071"/>
    </source>
</evidence>
<dbReference type="eggNOG" id="arCOG06227">
    <property type="taxonomic scope" value="Archaea"/>
</dbReference>
<organism evidence="3 4">
    <name type="scientific">Halorhabdus utahensis (strain DSM 12940 / JCM 11049 / AX-2)</name>
    <dbReference type="NCBI Taxonomy" id="519442"/>
    <lineage>
        <taxon>Archaea</taxon>
        <taxon>Methanobacteriati</taxon>
        <taxon>Methanobacteriota</taxon>
        <taxon>Stenosarchaea group</taxon>
        <taxon>Halobacteria</taxon>
        <taxon>Halobacteriales</taxon>
        <taxon>Haloarculaceae</taxon>
        <taxon>Halorhabdus</taxon>
    </lineage>
</organism>
<feature type="region of interest" description="Disordered" evidence="1">
    <location>
        <begin position="31"/>
        <end position="74"/>
    </location>
</feature>
<feature type="domain" description="DUF4397" evidence="2">
    <location>
        <begin position="295"/>
        <end position="414"/>
    </location>
</feature>
<dbReference type="InterPro" id="IPR025510">
    <property type="entry name" value="DUF4397"/>
</dbReference>
<feature type="domain" description="DUF4397" evidence="2">
    <location>
        <begin position="79"/>
        <end position="198"/>
    </location>
</feature>
<reference evidence="3 4" key="1">
    <citation type="journal article" date="2009" name="Stand. Genomic Sci.">
        <title>Complete genome sequence of Halorhabdus utahensis type strain (AX-2).</title>
        <authorList>
            <person name="Anderson I."/>
            <person name="Tindall B.J."/>
            <person name="Pomrenke H."/>
            <person name="Goker M."/>
            <person name="Lapidus A."/>
            <person name="Nolan M."/>
            <person name="Copeland A."/>
            <person name="Glavina Del Rio T."/>
            <person name="Chen F."/>
            <person name="Tice H."/>
            <person name="Cheng J.F."/>
            <person name="Lucas S."/>
            <person name="Chertkov O."/>
            <person name="Bruce D."/>
            <person name="Brettin T."/>
            <person name="Detter J.C."/>
            <person name="Han C."/>
            <person name="Goodwin L."/>
            <person name="Land M."/>
            <person name="Hauser L."/>
            <person name="Chang Y.J."/>
            <person name="Jeffries C.D."/>
            <person name="Pitluck S."/>
            <person name="Pati A."/>
            <person name="Mavromatis K."/>
            <person name="Ivanova N."/>
            <person name="Ovchinnikova G."/>
            <person name="Chen A."/>
            <person name="Palaniappan K."/>
            <person name="Chain P."/>
            <person name="Rohde M."/>
            <person name="Bristow J."/>
            <person name="Eisen J.A."/>
            <person name="Markowitz V."/>
            <person name="Hugenholtz P."/>
            <person name="Kyrpides N.C."/>
            <person name="Klenk H.P."/>
        </authorList>
    </citation>
    <scope>NUCLEOTIDE SEQUENCE [LARGE SCALE GENOMIC DNA]</scope>
    <source>
        <strain evidence="4">DSM 12940 / JCM 11049 / AX-2</strain>
    </source>
</reference>
<sequence length="715" mass="73377">MYCQSQTETHMTDRTQTRRRLLLSMGAATTVGLAGCSDGDDETTMDDAMTDAGPEPTETDSGMTESDPDMTASDPGEGRLRVAHMSPNAPNVDIYLNGEAVLEDVPFGAVSQYLSVPAQDHTVTITPAGSPDTEVFSGSVTVAAETDYTVAATGEVGDDADEPFAPLVLEDDTSEVGDDEARLRVVHASPDAPAVDVTAAGGDVVLFDGVSFGGSGYTTVGAGEYTVEIRGDTDENDGDVAADFDVTLEGGETYTAFAAGYLTPDDEPAMTPFDLLVTTPSGRGAAPEPEPGDGQLRVAHMSPNAPNVDVYLNDEVALEDVPFGAVSQYLSVPATEHTVTITPTGSPDTEVFNGSVTVAADTAYTVAATGEVGDDADEPFAPLLLEDDTSDVADDEARLTVVHASPDAPAVDVTAGDGDVVLFDGVPFGAGGTTTVDAGEYTVEIRGDTDGNDGDIAAEFDVTLEGGQSYTAFAGGYLTPDDEPAATPFNLLVTTPSGRGAAPEPAPAEGRLRVAHLSPNAPNVDVYLNGDVALGDVPFGAVSTYLSVPAQEHDVTITPAGSPDTEVFSGAVTVAEDTDYTVAATGEIGEDADEPFAPLVLEDDNSDVADDEARLRVVHASPDAPAVDVTAAGGDVVLFDGVPFGGSGYTTVGAGDYTVEIRGDTDTNDGDVAADFDVSLDGGTVYTAFAAGYLTPDDEPADTPFDLLVAQDNSM</sequence>
<feature type="domain" description="DUF4397" evidence="2">
    <location>
        <begin position="511"/>
        <end position="630"/>
    </location>
</feature>